<feature type="transmembrane region" description="Helical" evidence="7">
    <location>
        <begin position="424"/>
        <end position="447"/>
    </location>
</feature>
<dbReference type="Proteomes" id="UP000799429">
    <property type="component" value="Unassembled WGS sequence"/>
</dbReference>
<dbReference type="Gene3D" id="1.20.1250.20">
    <property type="entry name" value="MFS general substrate transporter like domains"/>
    <property type="match status" value="2"/>
</dbReference>
<dbReference type="InterPro" id="IPR011701">
    <property type="entry name" value="MFS"/>
</dbReference>
<evidence type="ECO:0000256" key="1">
    <source>
        <dbReference type="ARBA" id="ARBA00004141"/>
    </source>
</evidence>
<reference evidence="9" key="1">
    <citation type="journal article" date="2020" name="Stud. Mycol.">
        <title>101 Dothideomycetes genomes: a test case for predicting lifestyles and emergence of pathogens.</title>
        <authorList>
            <person name="Haridas S."/>
            <person name="Albert R."/>
            <person name="Binder M."/>
            <person name="Bloem J."/>
            <person name="Labutti K."/>
            <person name="Salamov A."/>
            <person name="Andreopoulos B."/>
            <person name="Baker S."/>
            <person name="Barry K."/>
            <person name="Bills G."/>
            <person name="Bluhm B."/>
            <person name="Cannon C."/>
            <person name="Castanera R."/>
            <person name="Culley D."/>
            <person name="Daum C."/>
            <person name="Ezra D."/>
            <person name="Gonzalez J."/>
            <person name="Henrissat B."/>
            <person name="Kuo A."/>
            <person name="Liang C."/>
            <person name="Lipzen A."/>
            <person name="Lutzoni F."/>
            <person name="Magnuson J."/>
            <person name="Mondo S."/>
            <person name="Nolan M."/>
            <person name="Ohm R."/>
            <person name="Pangilinan J."/>
            <person name="Park H.-J."/>
            <person name="Ramirez L."/>
            <person name="Alfaro M."/>
            <person name="Sun H."/>
            <person name="Tritt A."/>
            <person name="Yoshinaga Y."/>
            <person name="Zwiers L.-H."/>
            <person name="Turgeon B."/>
            <person name="Goodwin S."/>
            <person name="Spatafora J."/>
            <person name="Crous P."/>
            <person name="Grigoriev I."/>
        </authorList>
    </citation>
    <scope>NUCLEOTIDE SEQUENCE</scope>
    <source>
        <strain evidence="9">CBS 101060</strain>
    </source>
</reference>
<dbReference type="InterPro" id="IPR020846">
    <property type="entry name" value="MFS_dom"/>
</dbReference>
<evidence type="ECO:0000256" key="4">
    <source>
        <dbReference type="ARBA" id="ARBA00022989"/>
    </source>
</evidence>
<accession>A0A9P4SBS4</accession>
<evidence type="ECO:0000256" key="6">
    <source>
        <dbReference type="SAM" id="MobiDB-lite"/>
    </source>
</evidence>
<dbReference type="GO" id="GO:0005886">
    <property type="term" value="C:plasma membrane"/>
    <property type="evidence" value="ECO:0007669"/>
    <property type="project" value="TreeGrafter"/>
</dbReference>
<evidence type="ECO:0000259" key="8">
    <source>
        <dbReference type="PROSITE" id="PS50850"/>
    </source>
</evidence>
<feature type="transmembrane region" description="Helical" evidence="7">
    <location>
        <begin position="137"/>
        <end position="157"/>
    </location>
</feature>
<dbReference type="SUPFAM" id="SSF103473">
    <property type="entry name" value="MFS general substrate transporter"/>
    <property type="match status" value="1"/>
</dbReference>
<feature type="compositionally biased region" description="Low complexity" evidence="6">
    <location>
        <begin position="10"/>
        <end position="21"/>
    </location>
</feature>
<feature type="transmembrane region" description="Helical" evidence="7">
    <location>
        <begin position="273"/>
        <end position="293"/>
    </location>
</feature>
<dbReference type="PANTHER" id="PTHR43791:SF46">
    <property type="entry name" value="MAJOR FACILITATOR SUPERFAMILY (MFS) PROFILE DOMAIN-CONTAINING PROTEIN-RELATED"/>
    <property type="match status" value="1"/>
</dbReference>
<keyword evidence="4 7" id="KW-1133">Transmembrane helix</keyword>
<feature type="transmembrane region" description="Helical" evidence="7">
    <location>
        <begin position="336"/>
        <end position="356"/>
    </location>
</feature>
<keyword evidence="3 7" id="KW-0812">Transmembrane</keyword>
<dbReference type="GO" id="GO:0022857">
    <property type="term" value="F:transmembrane transporter activity"/>
    <property type="evidence" value="ECO:0007669"/>
    <property type="project" value="InterPro"/>
</dbReference>
<dbReference type="PROSITE" id="PS50850">
    <property type="entry name" value="MFS"/>
    <property type="match status" value="1"/>
</dbReference>
<feature type="domain" description="Major facilitator superfamily (MFS) profile" evidence="8">
    <location>
        <begin position="41"/>
        <end position="450"/>
    </location>
</feature>
<dbReference type="AlphaFoldDB" id="A0A9P4SBS4"/>
<evidence type="ECO:0000256" key="5">
    <source>
        <dbReference type="ARBA" id="ARBA00023136"/>
    </source>
</evidence>
<dbReference type="EMBL" id="MU006094">
    <property type="protein sequence ID" value="KAF2839589.1"/>
    <property type="molecule type" value="Genomic_DNA"/>
</dbReference>
<proteinExistence type="predicted"/>
<feature type="region of interest" description="Disordered" evidence="6">
    <location>
        <begin position="1"/>
        <end position="21"/>
    </location>
</feature>
<feature type="transmembrane region" description="Helical" evidence="7">
    <location>
        <begin position="395"/>
        <end position="412"/>
    </location>
</feature>
<keyword evidence="10" id="KW-1185">Reference proteome</keyword>
<feature type="transmembrane region" description="Helical" evidence="7">
    <location>
        <begin position="41"/>
        <end position="59"/>
    </location>
</feature>
<dbReference type="InterPro" id="IPR036259">
    <property type="entry name" value="MFS_trans_sf"/>
</dbReference>
<dbReference type="Pfam" id="PF07690">
    <property type="entry name" value="MFS_1"/>
    <property type="match status" value="1"/>
</dbReference>
<keyword evidence="2" id="KW-0813">Transport</keyword>
<comment type="caution">
    <text evidence="9">The sequence shown here is derived from an EMBL/GenBank/DDBJ whole genome shotgun (WGS) entry which is preliminary data.</text>
</comment>
<dbReference type="FunFam" id="1.20.1250.20:FF:000034">
    <property type="entry name" value="MFS general substrate transporter"/>
    <property type="match status" value="1"/>
</dbReference>
<dbReference type="OrthoDB" id="19923at2759"/>
<sequence>MMEKEKETNISALGSSSSSQDADIISGIDEAKLLRRIDFRVLPMLFTIYVVAFLDRVNVSNALTMKMPEELGMTGQQPNIALTIFFIPYIIFEIPSNILMKKLNPHIWLSLCILGFGIIMIGQGFVKTVGGLYATRFFLGLLEAGIFPGSFYLISFWYKREEAQKRFTVYWSSVMAAGAFGGLLATAIAKMDGMLGHSNWRWIFILEGILTVLVGIAAFFLVSDFPREAKWLTEEERRFVMAKTHTDESHQVSVKFKDIIEFFKDPKQYLGGLMYFSIVTPVYAFSFFTPTIVRTLGYSVVQTQLHSVPPFAAALVLCLIMAYISDKINLRLPFILFGYALLIVGLAILLCIHHKFSPQYGGIHLVLMGSLGAGASIVCWYLMNLKGHKQRSIGSGFMISFGNTGGILAPFTFLKKDAPNYETGYSICMAMAVLGIASSVTYGVLVWREKKAARRNGDEDAEFLSL</sequence>
<protein>
    <submittedName>
        <fullName evidence="9">Allantoate permease</fullName>
    </submittedName>
</protein>
<comment type="subcellular location">
    <subcellularLocation>
        <location evidence="1">Membrane</location>
        <topology evidence="1">Multi-pass membrane protein</topology>
    </subcellularLocation>
</comment>
<feature type="transmembrane region" description="Helical" evidence="7">
    <location>
        <begin position="169"/>
        <end position="188"/>
    </location>
</feature>
<gene>
    <name evidence="9" type="ORF">M501DRAFT_721379</name>
</gene>
<organism evidence="9 10">
    <name type="scientific">Patellaria atrata CBS 101060</name>
    <dbReference type="NCBI Taxonomy" id="1346257"/>
    <lineage>
        <taxon>Eukaryota</taxon>
        <taxon>Fungi</taxon>
        <taxon>Dikarya</taxon>
        <taxon>Ascomycota</taxon>
        <taxon>Pezizomycotina</taxon>
        <taxon>Dothideomycetes</taxon>
        <taxon>Dothideomycetes incertae sedis</taxon>
        <taxon>Patellariales</taxon>
        <taxon>Patellariaceae</taxon>
        <taxon>Patellaria</taxon>
    </lineage>
</organism>
<evidence type="ECO:0000256" key="3">
    <source>
        <dbReference type="ARBA" id="ARBA00022692"/>
    </source>
</evidence>
<name>A0A9P4SBS4_9PEZI</name>
<evidence type="ECO:0000256" key="7">
    <source>
        <dbReference type="SAM" id="Phobius"/>
    </source>
</evidence>
<evidence type="ECO:0000313" key="10">
    <source>
        <dbReference type="Proteomes" id="UP000799429"/>
    </source>
</evidence>
<feature type="transmembrane region" description="Helical" evidence="7">
    <location>
        <begin position="200"/>
        <end position="222"/>
    </location>
</feature>
<dbReference type="PANTHER" id="PTHR43791">
    <property type="entry name" value="PERMEASE-RELATED"/>
    <property type="match status" value="1"/>
</dbReference>
<feature type="transmembrane region" description="Helical" evidence="7">
    <location>
        <begin position="362"/>
        <end position="383"/>
    </location>
</feature>
<feature type="transmembrane region" description="Helical" evidence="7">
    <location>
        <begin position="107"/>
        <end position="125"/>
    </location>
</feature>
<feature type="transmembrane region" description="Helical" evidence="7">
    <location>
        <begin position="305"/>
        <end position="324"/>
    </location>
</feature>
<evidence type="ECO:0000313" key="9">
    <source>
        <dbReference type="EMBL" id="KAF2839589.1"/>
    </source>
</evidence>
<keyword evidence="5 7" id="KW-0472">Membrane</keyword>
<dbReference type="FunFam" id="1.20.1250.20:FF:000013">
    <property type="entry name" value="MFS general substrate transporter"/>
    <property type="match status" value="1"/>
</dbReference>
<evidence type="ECO:0000256" key="2">
    <source>
        <dbReference type="ARBA" id="ARBA00022448"/>
    </source>
</evidence>
<feature type="transmembrane region" description="Helical" evidence="7">
    <location>
        <begin position="79"/>
        <end position="100"/>
    </location>
</feature>